<reference evidence="5 6" key="1">
    <citation type="journal article" date="2014" name="Int. J. Syst. Evol. Microbiol.">
        <title>Complete genome sequence of Corynebacterium casei LMG S-19264T (=DSM 44701T), isolated from a smear-ripened cheese.</title>
        <authorList>
            <consortium name="US DOE Joint Genome Institute (JGI-PGF)"/>
            <person name="Walter F."/>
            <person name="Albersmeier A."/>
            <person name="Kalinowski J."/>
            <person name="Ruckert C."/>
        </authorList>
    </citation>
    <scope>NUCLEOTIDE SEQUENCE [LARGE SCALE GENOMIC DNA]</scope>
    <source>
        <strain evidence="5 6">NBRC 112289</strain>
    </source>
</reference>
<evidence type="ECO:0000313" key="6">
    <source>
        <dbReference type="Proteomes" id="UP001157160"/>
    </source>
</evidence>
<keyword evidence="6" id="KW-1185">Reference proteome</keyword>
<feature type="domain" description="N-acetyltransferase" evidence="4">
    <location>
        <begin position="23"/>
        <end position="170"/>
    </location>
</feature>
<dbReference type="PROSITE" id="PS51186">
    <property type="entry name" value="GNAT"/>
    <property type="match status" value="1"/>
</dbReference>
<accession>A0AA37XAZ3</accession>
<evidence type="ECO:0000256" key="1">
    <source>
        <dbReference type="ARBA" id="ARBA00022679"/>
    </source>
</evidence>
<comment type="similarity">
    <text evidence="3">Belongs to the acetyltransferase family. RimJ subfamily.</text>
</comment>
<dbReference type="InterPro" id="IPR000182">
    <property type="entry name" value="GNAT_dom"/>
</dbReference>
<name>A0AA37XAZ3_9MICO</name>
<comment type="caution">
    <text evidence="5">The sequence shown here is derived from an EMBL/GenBank/DDBJ whole genome shotgun (WGS) entry which is preliminary data.</text>
</comment>
<dbReference type="InterPro" id="IPR051531">
    <property type="entry name" value="N-acetyltransferase"/>
</dbReference>
<gene>
    <name evidence="5" type="ORF">GCM10025874_13610</name>
</gene>
<sequence>MEPVDLRSGRVLLDQPGPDDAAAMVAALNRPEIERVLTTPWPYGPEHAEDFIGRHVPEGWRTEREFTWALRAPGSPELAGVIGLRTGRPDVGYWTVPASRGRGLCAEAVRLVADWWFARGGAALAWECVAGNVASLGVARAAGFRFTGAAPSHGPYRDGAHPLSWHGVLDPGPRRRHDGWPV</sequence>
<dbReference type="PANTHER" id="PTHR43792:SF8">
    <property type="entry name" value="[RIBOSOMAL PROTEIN US5]-ALANINE N-ACETYLTRANSFERASE"/>
    <property type="match status" value="1"/>
</dbReference>
<dbReference type="Proteomes" id="UP001157160">
    <property type="component" value="Unassembled WGS sequence"/>
</dbReference>
<protein>
    <recommendedName>
        <fullName evidence="4">N-acetyltransferase domain-containing protein</fullName>
    </recommendedName>
</protein>
<evidence type="ECO:0000259" key="4">
    <source>
        <dbReference type="PROSITE" id="PS51186"/>
    </source>
</evidence>
<dbReference type="InterPro" id="IPR016181">
    <property type="entry name" value="Acyl_CoA_acyltransferase"/>
</dbReference>
<evidence type="ECO:0000313" key="5">
    <source>
        <dbReference type="EMBL" id="GMA28108.1"/>
    </source>
</evidence>
<keyword evidence="2" id="KW-0012">Acyltransferase</keyword>
<dbReference type="Pfam" id="PF13302">
    <property type="entry name" value="Acetyltransf_3"/>
    <property type="match status" value="1"/>
</dbReference>
<dbReference type="RefSeq" id="WP_284231388.1">
    <property type="nucleotide sequence ID" value="NZ_BSUL01000001.1"/>
</dbReference>
<dbReference type="PANTHER" id="PTHR43792">
    <property type="entry name" value="GNAT FAMILY, PUTATIVE (AFU_ORTHOLOGUE AFUA_3G00765)-RELATED-RELATED"/>
    <property type="match status" value="1"/>
</dbReference>
<proteinExistence type="inferred from homology"/>
<dbReference type="EMBL" id="BSUL01000001">
    <property type="protein sequence ID" value="GMA28108.1"/>
    <property type="molecule type" value="Genomic_DNA"/>
</dbReference>
<dbReference type="AlphaFoldDB" id="A0AA37XAZ3"/>
<organism evidence="5 6">
    <name type="scientific">Arenivirga flava</name>
    <dbReference type="NCBI Taxonomy" id="1930060"/>
    <lineage>
        <taxon>Bacteria</taxon>
        <taxon>Bacillati</taxon>
        <taxon>Actinomycetota</taxon>
        <taxon>Actinomycetes</taxon>
        <taxon>Micrococcales</taxon>
        <taxon>Microbacteriaceae</taxon>
        <taxon>Arenivirga</taxon>
    </lineage>
</organism>
<dbReference type="Gene3D" id="3.40.630.30">
    <property type="match status" value="1"/>
</dbReference>
<evidence type="ECO:0000256" key="2">
    <source>
        <dbReference type="ARBA" id="ARBA00023315"/>
    </source>
</evidence>
<dbReference type="GO" id="GO:0016747">
    <property type="term" value="F:acyltransferase activity, transferring groups other than amino-acyl groups"/>
    <property type="evidence" value="ECO:0007669"/>
    <property type="project" value="InterPro"/>
</dbReference>
<keyword evidence="1" id="KW-0808">Transferase</keyword>
<evidence type="ECO:0000256" key="3">
    <source>
        <dbReference type="ARBA" id="ARBA00038502"/>
    </source>
</evidence>
<dbReference type="SUPFAM" id="SSF55729">
    <property type="entry name" value="Acyl-CoA N-acyltransferases (Nat)"/>
    <property type="match status" value="1"/>
</dbReference>